<proteinExistence type="predicted"/>
<evidence type="ECO:0000313" key="3">
    <source>
        <dbReference type="Proteomes" id="UP000188181"/>
    </source>
</evidence>
<keyword evidence="3" id="KW-1185">Reference proteome</keyword>
<evidence type="ECO:0000256" key="1">
    <source>
        <dbReference type="SAM" id="SignalP"/>
    </source>
</evidence>
<dbReference type="OrthoDB" id="279805at2"/>
<keyword evidence="1" id="KW-0732">Signal</keyword>
<feature type="signal peptide" evidence="1">
    <location>
        <begin position="1"/>
        <end position="24"/>
    </location>
</feature>
<dbReference type="AlphaFoldDB" id="A0A1Q2MC66"/>
<evidence type="ECO:0000313" key="2">
    <source>
        <dbReference type="EMBL" id="AQQ69832.1"/>
    </source>
</evidence>
<accession>A0A1Q2MC66</accession>
<protein>
    <submittedName>
        <fullName evidence="2">Uncharacterized protein</fullName>
    </submittedName>
</protein>
<feature type="chain" id="PRO_5013383698" evidence="1">
    <location>
        <begin position="25"/>
        <end position="209"/>
    </location>
</feature>
<dbReference type="KEGG" id="pbas:SMSP2_00166"/>
<dbReference type="RefSeq" id="WP_146682138.1">
    <property type="nucleotide sequence ID" value="NZ_CP019646.1"/>
</dbReference>
<name>A0A1Q2MC66_9BACT</name>
<gene>
    <name evidence="2" type="ORF">SMSP2_00166</name>
</gene>
<organism evidence="2 3">
    <name type="scientific">Limihaloglobus sulfuriphilus</name>
    <dbReference type="NCBI Taxonomy" id="1851148"/>
    <lineage>
        <taxon>Bacteria</taxon>
        <taxon>Pseudomonadati</taxon>
        <taxon>Planctomycetota</taxon>
        <taxon>Phycisphaerae</taxon>
        <taxon>Sedimentisphaerales</taxon>
        <taxon>Sedimentisphaeraceae</taxon>
        <taxon>Limihaloglobus</taxon>
    </lineage>
</organism>
<sequence length="209" mass="23670" precursor="true">MRKNVLLAMLLTAAAVGFSAPRPAMVPLPGIWTIETEFENLRPIMFSPDGSEPQRYWYMILSLTNNSPNTVPFYPSIELMTDTYFFCQANDFPAGAIFKQIRLVNQGKYPFLISYDDIDSSILKGSDNTVDIAVVFRDFDAEAKSLSIFIEGLSNETVTIEHPTKTDKDGNPLKVRLRKTLKLNYNLPGDNTAKQSRTLIFDSLEWVMR</sequence>
<dbReference type="EMBL" id="CP019646">
    <property type="protein sequence ID" value="AQQ69832.1"/>
    <property type="molecule type" value="Genomic_DNA"/>
</dbReference>
<reference evidence="3" key="1">
    <citation type="submission" date="2017-02" db="EMBL/GenBank/DDBJ databases">
        <title>Comparative genomics and description of representatives of a novel lineage of planctomycetes thriving in anoxic sediments.</title>
        <authorList>
            <person name="Spring S."/>
            <person name="Bunk B."/>
            <person name="Sproer C."/>
        </authorList>
    </citation>
    <scope>NUCLEOTIDE SEQUENCE [LARGE SCALE GENOMIC DNA]</scope>
    <source>
        <strain evidence="3">SM-Chi-D1</strain>
    </source>
</reference>
<dbReference type="STRING" id="1851148.SMSP2_00166"/>
<dbReference type="Proteomes" id="UP000188181">
    <property type="component" value="Chromosome"/>
</dbReference>